<dbReference type="InterPro" id="IPR008996">
    <property type="entry name" value="IL1/FGF"/>
</dbReference>
<dbReference type="Proteomes" id="UP000515163">
    <property type="component" value="Unplaced"/>
</dbReference>
<sequence>MKDIFDLKKMSIPKVAQLLAFLLILQQAIIIYSFSLNFPPIRDYVTLDSNDIGATKTEFVRKRPTDSEYEDSLWIGDDKDKRTSHRTARIYKNKFNKCLIINNTGKVEASTGHICNTYGRFCHISNGSTFQLLGIRTGRYLAIDDNANIYSTTNRLSKNTELSYELGNILTYTLGIYRKKNNKKCYLEVLSNAVTQTCSLKPRYLEPINAGTC</sequence>
<dbReference type="InParanoid" id="A0A6P8JB94"/>
<proteinExistence type="predicted"/>
<dbReference type="Gene3D" id="2.80.10.50">
    <property type="match status" value="1"/>
</dbReference>
<dbReference type="SUPFAM" id="SSF50353">
    <property type="entry name" value="Cytokine"/>
    <property type="match status" value="1"/>
</dbReference>
<evidence type="ECO:0000313" key="2">
    <source>
        <dbReference type="RefSeq" id="XP_031573995.1"/>
    </source>
</evidence>
<dbReference type="AlphaFoldDB" id="A0A6P8JB94"/>
<accession>A0A6P8JB94</accession>
<dbReference type="OrthoDB" id="10308743at2759"/>
<keyword evidence="1" id="KW-1185">Reference proteome</keyword>
<dbReference type="GeneID" id="116307818"/>
<evidence type="ECO:0000313" key="1">
    <source>
        <dbReference type="Proteomes" id="UP000515163"/>
    </source>
</evidence>
<protein>
    <submittedName>
        <fullName evidence="2">Uncharacterized protein LOC116307818</fullName>
    </submittedName>
</protein>
<gene>
    <name evidence="2" type="primary">LOC116307818</name>
</gene>
<dbReference type="RefSeq" id="XP_031573995.1">
    <property type="nucleotide sequence ID" value="XM_031718135.1"/>
</dbReference>
<dbReference type="KEGG" id="aten:116307818"/>
<organism evidence="1 2">
    <name type="scientific">Actinia tenebrosa</name>
    <name type="common">Australian red waratah sea anemone</name>
    <dbReference type="NCBI Taxonomy" id="6105"/>
    <lineage>
        <taxon>Eukaryota</taxon>
        <taxon>Metazoa</taxon>
        <taxon>Cnidaria</taxon>
        <taxon>Anthozoa</taxon>
        <taxon>Hexacorallia</taxon>
        <taxon>Actiniaria</taxon>
        <taxon>Actiniidae</taxon>
        <taxon>Actinia</taxon>
    </lineage>
</organism>
<name>A0A6P8JB94_ACTTE</name>
<reference evidence="2" key="1">
    <citation type="submission" date="2025-08" db="UniProtKB">
        <authorList>
            <consortium name="RefSeq"/>
        </authorList>
    </citation>
    <scope>IDENTIFICATION</scope>
    <source>
        <tissue evidence="2">Tentacle</tissue>
    </source>
</reference>